<dbReference type="PANTHER" id="PTHR28080">
    <property type="entry name" value="PEROXISOMAL BIOGENESIS FACTOR 3"/>
    <property type="match status" value="1"/>
</dbReference>
<dbReference type="Pfam" id="PF04882">
    <property type="entry name" value="Peroxin-3"/>
    <property type="match status" value="1"/>
</dbReference>
<dbReference type="GO" id="GO:0005778">
    <property type="term" value="C:peroxisomal membrane"/>
    <property type="evidence" value="ECO:0007669"/>
    <property type="project" value="InterPro"/>
</dbReference>
<dbReference type="GO" id="GO:0045046">
    <property type="term" value="P:protein import into peroxisome membrane"/>
    <property type="evidence" value="ECO:0007669"/>
    <property type="project" value="TreeGrafter"/>
</dbReference>
<dbReference type="Proteomes" id="UP000789342">
    <property type="component" value="Unassembled WGS sequence"/>
</dbReference>
<reference evidence="1" key="1">
    <citation type="submission" date="2021-06" db="EMBL/GenBank/DDBJ databases">
        <authorList>
            <person name="Kallberg Y."/>
            <person name="Tangrot J."/>
            <person name="Rosling A."/>
        </authorList>
    </citation>
    <scope>NUCLEOTIDE SEQUENCE</scope>
    <source>
        <strain evidence="1">CL551</strain>
    </source>
</reference>
<dbReference type="AlphaFoldDB" id="A0A9N9EF82"/>
<dbReference type="InterPro" id="IPR006966">
    <property type="entry name" value="Peroxin-3"/>
</dbReference>
<proteinExistence type="predicted"/>
<sequence length="68" mass="8066">MISAFIKYIKKHKQSLIVTAGVTGGIYFLGKYAKWKINELQEKVQQEKLARENMRRRFQQRQLDCSFA</sequence>
<dbReference type="EMBL" id="CAJVPV010012389">
    <property type="protein sequence ID" value="CAG8669519.1"/>
    <property type="molecule type" value="Genomic_DNA"/>
</dbReference>
<feature type="non-terminal residue" evidence="1">
    <location>
        <position position="1"/>
    </location>
</feature>
<protein>
    <submittedName>
        <fullName evidence="1">12277_t:CDS:1</fullName>
    </submittedName>
</protein>
<comment type="caution">
    <text evidence="1">The sequence shown here is derived from an EMBL/GenBank/DDBJ whole genome shotgun (WGS) entry which is preliminary data.</text>
</comment>
<evidence type="ECO:0000313" key="2">
    <source>
        <dbReference type="Proteomes" id="UP000789342"/>
    </source>
</evidence>
<gene>
    <name evidence="1" type="ORF">AMORRO_LOCUS10759</name>
</gene>
<organism evidence="1 2">
    <name type="scientific">Acaulospora morrowiae</name>
    <dbReference type="NCBI Taxonomy" id="94023"/>
    <lineage>
        <taxon>Eukaryota</taxon>
        <taxon>Fungi</taxon>
        <taxon>Fungi incertae sedis</taxon>
        <taxon>Mucoromycota</taxon>
        <taxon>Glomeromycotina</taxon>
        <taxon>Glomeromycetes</taxon>
        <taxon>Diversisporales</taxon>
        <taxon>Acaulosporaceae</taxon>
        <taxon>Acaulospora</taxon>
    </lineage>
</organism>
<keyword evidence="2" id="KW-1185">Reference proteome</keyword>
<dbReference type="PANTHER" id="PTHR28080:SF1">
    <property type="entry name" value="PEROXISOMAL BIOGENESIS FACTOR 3"/>
    <property type="match status" value="1"/>
</dbReference>
<name>A0A9N9EF82_9GLOM</name>
<evidence type="ECO:0000313" key="1">
    <source>
        <dbReference type="EMBL" id="CAG8669519.1"/>
    </source>
</evidence>
<dbReference type="GO" id="GO:0030674">
    <property type="term" value="F:protein-macromolecule adaptor activity"/>
    <property type="evidence" value="ECO:0007669"/>
    <property type="project" value="TreeGrafter"/>
</dbReference>
<accession>A0A9N9EF82</accession>
<dbReference type="OrthoDB" id="45930at2759"/>